<proteinExistence type="predicted"/>
<sequence length="79" mass="9462">MSNLYQFVKASQEGVQTEERIIKAFEPKIKSSLRMTKQTNREDLEQELRVFVLRYVREYDIGRIPGLFELNQIQRKKAQ</sequence>
<comment type="caution">
    <text evidence="1">The sequence shown here is derived from an EMBL/GenBank/DDBJ whole genome shotgun (WGS) entry which is preliminary data.</text>
</comment>
<dbReference type="AlphaFoldDB" id="A0A4Z0GUX2"/>
<evidence type="ECO:0000313" key="1">
    <source>
        <dbReference type="EMBL" id="TGB01311.1"/>
    </source>
</evidence>
<reference evidence="1 2" key="1">
    <citation type="journal article" date="2003" name="Int. J. Syst. Evol. Microbiol.">
        <title>Halobacillus salinus sp. nov., isolated from a salt lake on the coast of the East Sea in Korea.</title>
        <authorList>
            <person name="Yoon J.H."/>
            <person name="Kang K.H."/>
            <person name="Park Y.H."/>
        </authorList>
    </citation>
    <scope>NUCLEOTIDE SEQUENCE [LARGE SCALE GENOMIC DNA]</scope>
    <source>
        <strain evidence="1 2">HSL-3</strain>
    </source>
</reference>
<dbReference type="STRING" id="192814.GCA_900166575_02542"/>
<gene>
    <name evidence="1" type="ORF">E4663_17735</name>
</gene>
<evidence type="ECO:0008006" key="3">
    <source>
        <dbReference type="Google" id="ProtNLM"/>
    </source>
</evidence>
<protein>
    <recommendedName>
        <fullName evidence="3">Helix-turn-helix domain-containing protein</fullName>
    </recommendedName>
</protein>
<accession>A0A4Z0GUX2</accession>
<dbReference type="Proteomes" id="UP000297982">
    <property type="component" value="Unassembled WGS sequence"/>
</dbReference>
<dbReference type="EMBL" id="SRJC01000007">
    <property type="protein sequence ID" value="TGB01311.1"/>
    <property type="molecule type" value="Genomic_DNA"/>
</dbReference>
<keyword evidence="2" id="KW-1185">Reference proteome</keyword>
<dbReference type="RefSeq" id="WP_135328609.1">
    <property type="nucleotide sequence ID" value="NZ_SRJC01000007.1"/>
</dbReference>
<name>A0A4Z0GUX2_9BACI</name>
<organism evidence="1 2">
    <name type="scientific">Halobacillus salinus</name>
    <dbReference type="NCBI Taxonomy" id="192814"/>
    <lineage>
        <taxon>Bacteria</taxon>
        <taxon>Bacillati</taxon>
        <taxon>Bacillota</taxon>
        <taxon>Bacilli</taxon>
        <taxon>Bacillales</taxon>
        <taxon>Bacillaceae</taxon>
        <taxon>Halobacillus</taxon>
    </lineage>
</organism>
<evidence type="ECO:0000313" key="2">
    <source>
        <dbReference type="Proteomes" id="UP000297982"/>
    </source>
</evidence>